<dbReference type="EMBL" id="JBHTOD010000003">
    <property type="protein sequence ID" value="MFD1454937.1"/>
    <property type="molecule type" value="Genomic_DNA"/>
</dbReference>
<protein>
    <recommendedName>
        <fullName evidence="4">SMODS-associated and fused to various effectors domain-containing protein</fullName>
    </recommendedName>
</protein>
<evidence type="ECO:0000256" key="1">
    <source>
        <dbReference type="SAM" id="Phobius"/>
    </source>
</evidence>
<keyword evidence="3" id="KW-1185">Reference proteome</keyword>
<proteinExistence type="predicted"/>
<dbReference type="Proteomes" id="UP001597189">
    <property type="component" value="Unassembled WGS sequence"/>
</dbReference>
<organism evidence="2 3">
    <name type="scientific">Levilactobacillus lanxiensis</name>
    <dbReference type="NCBI Taxonomy" id="2799568"/>
    <lineage>
        <taxon>Bacteria</taxon>
        <taxon>Bacillati</taxon>
        <taxon>Bacillota</taxon>
        <taxon>Bacilli</taxon>
        <taxon>Lactobacillales</taxon>
        <taxon>Lactobacillaceae</taxon>
        <taxon>Levilactobacillus</taxon>
    </lineage>
</organism>
<name>A0ABW4D4R1_9LACO</name>
<gene>
    <name evidence="2" type="ORF">ACFQ44_04450</name>
</gene>
<keyword evidence="1" id="KW-1133">Transmembrane helix</keyword>
<accession>A0ABW4D4R1</accession>
<evidence type="ECO:0000313" key="2">
    <source>
        <dbReference type="EMBL" id="MFD1454937.1"/>
    </source>
</evidence>
<sequence>MKYEGISDATKRYLRLGVAIVLGLIIVALVLNLGFHMELGSVSDLVSGLGAIIAILGIGWQTTIQKDQSEAQRRLECRPFSVTMRYWTEPISADTVKLYDSMDANAELDGDGENTRAGNKIKALLQQYIGIRMGAIRVQMEGDTPIYNVVLRLQEAESASDKDVDNEGKKESESIHIPVLRPNVKYICLTTNVLEKIHQSLDVDIKELEKIGKAKSRLYPDELNKTNHAQLKFSTACHEDVLISLSTKVGDFHLDKEAITYGKEIKEDFEAYDEGEGYSTRRVRIGE</sequence>
<evidence type="ECO:0008006" key="4">
    <source>
        <dbReference type="Google" id="ProtNLM"/>
    </source>
</evidence>
<comment type="caution">
    <text evidence="2">The sequence shown here is derived from an EMBL/GenBank/DDBJ whole genome shotgun (WGS) entry which is preliminary data.</text>
</comment>
<feature type="transmembrane region" description="Helical" evidence="1">
    <location>
        <begin position="45"/>
        <end position="64"/>
    </location>
</feature>
<feature type="transmembrane region" description="Helical" evidence="1">
    <location>
        <begin position="12"/>
        <end position="33"/>
    </location>
</feature>
<keyword evidence="1" id="KW-0812">Transmembrane</keyword>
<dbReference type="RefSeq" id="WP_203644213.1">
    <property type="nucleotide sequence ID" value="NZ_BOLN01000003.1"/>
</dbReference>
<keyword evidence="1" id="KW-0472">Membrane</keyword>
<reference evidence="3" key="1">
    <citation type="journal article" date="2019" name="Int. J. Syst. Evol. Microbiol.">
        <title>The Global Catalogue of Microorganisms (GCM) 10K type strain sequencing project: providing services to taxonomists for standard genome sequencing and annotation.</title>
        <authorList>
            <consortium name="The Broad Institute Genomics Platform"/>
            <consortium name="The Broad Institute Genome Sequencing Center for Infectious Disease"/>
            <person name="Wu L."/>
            <person name="Ma J."/>
        </authorList>
    </citation>
    <scope>NUCLEOTIDE SEQUENCE [LARGE SCALE GENOMIC DNA]</scope>
    <source>
        <strain evidence="3">CCM 8979</strain>
    </source>
</reference>
<evidence type="ECO:0000313" key="3">
    <source>
        <dbReference type="Proteomes" id="UP001597189"/>
    </source>
</evidence>